<evidence type="ECO:0000256" key="8">
    <source>
        <dbReference type="ARBA" id="ARBA00022840"/>
    </source>
</evidence>
<dbReference type="PANTHER" id="PTHR11070">
    <property type="entry name" value="UVRD / RECB / PCRA DNA HELICASE FAMILY MEMBER"/>
    <property type="match status" value="1"/>
</dbReference>
<comment type="catalytic activity">
    <reaction evidence="15">
        <text>Exonucleolytic cleavage (in the presence of ATP) in either 5'- to 3'- or 3'- to 5'-direction to yield 5'-phosphooligonucleotides.</text>
        <dbReference type="EC" id="3.1.11.5"/>
    </reaction>
</comment>
<keyword evidence="8 15" id="KW-0067">ATP-binding</keyword>
<feature type="binding site" evidence="15">
    <location>
        <position position="847"/>
    </location>
    <ligand>
        <name>Mg(2+)</name>
        <dbReference type="ChEBI" id="CHEBI:18420"/>
    </ligand>
</feature>
<reference evidence="20 21" key="2">
    <citation type="submission" date="2020-06" db="EMBL/GenBank/DDBJ databases">
        <title>Antribacter stalactiti gen. nov., sp. nov., a new member of the family Nacardiaceae isolated from a cave.</title>
        <authorList>
            <person name="Kim I.S."/>
        </authorList>
    </citation>
    <scope>NUCLEOTIDE SEQUENCE [LARGE SCALE GENOMIC DNA]</scope>
    <source>
        <strain evidence="20 21">YC2-7</strain>
    </source>
</reference>
<feature type="active site" description="For nuclease activity" evidence="15">
    <location>
        <position position="987"/>
    </location>
</feature>
<dbReference type="CDD" id="cd22352">
    <property type="entry name" value="RecB_C-like"/>
    <property type="match status" value="1"/>
</dbReference>
<dbReference type="EC" id="3.1.11.5" evidence="15"/>
<feature type="binding site" evidence="15">
    <location>
        <position position="973"/>
    </location>
    <ligand>
        <name>Mg(2+)</name>
        <dbReference type="ChEBI" id="CHEBI:18420"/>
    </ligand>
</feature>
<keyword evidence="3 15" id="KW-0547">Nucleotide-binding</keyword>
<dbReference type="GO" id="GO:0008854">
    <property type="term" value="F:exodeoxyribonuclease V activity"/>
    <property type="evidence" value="ECO:0007669"/>
    <property type="project" value="UniProtKB-EC"/>
</dbReference>
<dbReference type="Pfam" id="PF12705">
    <property type="entry name" value="PDDEXK_1"/>
    <property type="match status" value="1"/>
</dbReference>
<accession>A0A848K839</accession>
<dbReference type="Gene3D" id="3.40.50.300">
    <property type="entry name" value="P-loop containing nucleotide triphosphate hydrolases"/>
    <property type="match status" value="2"/>
</dbReference>
<dbReference type="HAMAP" id="MF_01485">
    <property type="entry name" value="RecB"/>
    <property type="match status" value="1"/>
</dbReference>
<keyword evidence="21" id="KW-1185">Reference proteome</keyword>
<keyword evidence="7 15" id="KW-0269">Exonuclease</keyword>
<dbReference type="PROSITE" id="PS51198">
    <property type="entry name" value="UVRD_HELICASE_ATP_BIND"/>
    <property type="match status" value="1"/>
</dbReference>
<comment type="domain">
    <text evidence="15">The N-terminal DNA-binding domain is a ssDNA-dependent ATPase and has ATP-dependent 3'-5' helicase function. This domain interacts with RecC.</text>
</comment>
<feature type="domain" description="UvrD-like helicase C-terminal" evidence="19">
    <location>
        <begin position="354"/>
        <end position="618"/>
    </location>
</feature>
<protein>
    <recommendedName>
        <fullName evidence="15">RecBCD enzyme subunit RecB</fullName>
        <ecNumber evidence="15">3.1.11.5</ecNumber>
        <ecNumber evidence="15">5.6.2.4</ecNumber>
    </recommendedName>
    <alternativeName>
        <fullName evidence="15">DNA 3'-5' helicase subunit RecB</fullName>
    </alternativeName>
    <alternativeName>
        <fullName evidence="15">Exonuclease V subunit RecB</fullName>
        <shortName evidence="15">ExoV subunit RecB</shortName>
    </alternativeName>
    <alternativeName>
        <fullName evidence="15">Helicase/nuclease RecBCD subunit RecB</fullName>
    </alternativeName>
</protein>
<evidence type="ECO:0000256" key="5">
    <source>
        <dbReference type="ARBA" id="ARBA00022801"/>
    </source>
</evidence>
<comment type="function">
    <text evidence="15">A helicase/nuclease that prepares dsDNA breaks (DSB) for recombinational DNA repair. Binds to DSBs and unwinds DNA via a highly rapid and processive ATP-dependent bidirectional helicase activity. Unwinds dsDNA until it encounters a Chi (crossover hotspot instigator) sequence from the 3' direction. Cuts ssDNA a few nucleotides 3' to the Chi site. The properties and activities of the enzyme are changed at Chi. The Chi-altered holoenzyme produces a long 3'-ssDNA overhang and facilitates RecA-binding to the ssDNA for homologous DNA recombination and repair. Holoenzyme degrades any linearized DNA that is unable to undergo homologous recombination. In the holoenzyme this subunit contributes ATPase, 3'-5' helicase, exonuclease activity and loads RecA onto ssDNA.</text>
</comment>
<comment type="subunit">
    <text evidence="15">Heterotrimer of RecB, RecC and RecD. All subunits contribute to DNA-binding. Interacts with RecA.</text>
</comment>
<dbReference type="PROSITE" id="PS51217">
    <property type="entry name" value="UVRD_HELICASE_CTER"/>
    <property type="match status" value="1"/>
</dbReference>
<evidence type="ECO:0000256" key="7">
    <source>
        <dbReference type="ARBA" id="ARBA00022839"/>
    </source>
</evidence>
<evidence type="ECO:0000256" key="11">
    <source>
        <dbReference type="ARBA" id="ARBA00023204"/>
    </source>
</evidence>
<evidence type="ECO:0000256" key="17">
    <source>
        <dbReference type="SAM" id="MobiDB-lite"/>
    </source>
</evidence>
<keyword evidence="1 15" id="KW-0540">Nuclease</keyword>
<organism evidence="20 21">
    <name type="scientific">Antrihabitans stalactiti</name>
    <dbReference type="NCBI Taxonomy" id="2584121"/>
    <lineage>
        <taxon>Bacteria</taxon>
        <taxon>Bacillati</taxon>
        <taxon>Actinomycetota</taxon>
        <taxon>Actinomycetes</taxon>
        <taxon>Mycobacteriales</taxon>
        <taxon>Nocardiaceae</taxon>
        <taxon>Antrihabitans</taxon>
    </lineage>
</organism>
<keyword evidence="2 15" id="KW-0479">Metal-binding</keyword>
<evidence type="ECO:0000256" key="16">
    <source>
        <dbReference type="PROSITE-ProRule" id="PRU00560"/>
    </source>
</evidence>
<dbReference type="Gene3D" id="1.10.486.10">
    <property type="entry name" value="PCRA, domain 4"/>
    <property type="match status" value="1"/>
</dbReference>
<keyword evidence="10 15" id="KW-0238">DNA-binding</keyword>
<evidence type="ECO:0000256" key="14">
    <source>
        <dbReference type="ARBA" id="ARBA00048988"/>
    </source>
</evidence>
<dbReference type="GO" id="GO:0000724">
    <property type="term" value="P:double-strand break repair via homologous recombination"/>
    <property type="evidence" value="ECO:0007669"/>
    <property type="project" value="UniProtKB-UniRule"/>
</dbReference>
<dbReference type="GO" id="GO:0009338">
    <property type="term" value="C:exodeoxyribonuclease V complex"/>
    <property type="evidence" value="ECO:0007669"/>
    <property type="project" value="TreeGrafter"/>
</dbReference>
<dbReference type="InterPro" id="IPR027417">
    <property type="entry name" value="P-loop_NTPase"/>
</dbReference>
<comment type="cofactor">
    <cofactor evidence="15">
        <name>Mg(2+)</name>
        <dbReference type="ChEBI" id="CHEBI:18420"/>
    </cofactor>
    <text evidence="15">Binds 1 Mg(2+) ion per subunit.</text>
</comment>
<dbReference type="InterPro" id="IPR000212">
    <property type="entry name" value="DNA_helicase_UvrD/REP"/>
</dbReference>
<name>A0A848K839_9NOCA</name>
<dbReference type="RefSeq" id="WP_169585150.1">
    <property type="nucleotide sequence ID" value="NZ_VCQU01000001.1"/>
</dbReference>
<evidence type="ECO:0000259" key="19">
    <source>
        <dbReference type="PROSITE" id="PS51217"/>
    </source>
</evidence>
<evidence type="ECO:0000313" key="20">
    <source>
        <dbReference type="EMBL" id="NMN94509.1"/>
    </source>
</evidence>
<evidence type="ECO:0000256" key="6">
    <source>
        <dbReference type="ARBA" id="ARBA00022806"/>
    </source>
</evidence>
<evidence type="ECO:0000256" key="12">
    <source>
        <dbReference type="ARBA" id="ARBA00023235"/>
    </source>
</evidence>
<dbReference type="InterPro" id="IPR014016">
    <property type="entry name" value="UvrD-like_ATP-bd"/>
</dbReference>
<dbReference type="GO" id="GO:0005829">
    <property type="term" value="C:cytosol"/>
    <property type="evidence" value="ECO:0007669"/>
    <property type="project" value="TreeGrafter"/>
</dbReference>
<dbReference type="InterPro" id="IPR004586">
    <property type="entry name" value="RecB"/>
</dbReference>
<dbReference type="GO" id="GO:0043138">
    <property type="term" value="F:3'-5' DNA helicase activity"/>
    <property type="evidence" value="ECO:0007669"/>
    <property type="project" value="UniProtKB-UniRule"/>
</dbReference>
<comment type="miscellaneous">
    <text evidence="15">In the RecBCD complex, RecB has a slow 3'-5' helicase, an exonuclease activity and loads RecA onto ssDNA, RecD has a fast 5'-3' helicase activity, while RecC stimulates the ATPase and processivity of the RecB helicase and contributes to recognition of the Chi site.</text>
</comment>
<feature type="domain" description="UvrD-like helicase ATP-binding" evidence="18">
    <location>
        <begin position="1"/>
        <end position="326"/>
    </location>
</feature>
<reference evidence="20 21" key="1">
    <citation type="submission" date="2019-05" db="EMBL/GenBank/DDBJ databases">
        <authorList>
            <person name="Lee S.D."/>
        </authorList>
    </citation>
    <scope>NUCLEOTIDE SEQUENCE [LARGE SCALE GENOMIC DNA]</scope>
    <source>
        <strain evidence="20 21">YC2-7</strain>
    </source>
</reference>
<dbReference type="Gene3D" id="3.90.320.10">
    <property type="match status" value="1"/>
</dbReference>
<dbReference type="InterPro" id="IPR038726">
    <property type="entry name" value="PDDEXK_AddAB-type"/>
</dbReference>
<dbReference type="InterPro" id="IPR011604">
    <property type="entry name" value="PDDEXK-like_dom_sf"/>
</dbReference>
<evidence type="ECO:0000256" key="1">
    <source>
        <dbReference type="ARBA" id="ARBA00022722"/>
    </source>
</evidence>
<evidence type="ECO:0000256" key="9">
    <source>
        <dbReference type="ARBA" id="ARBA00022842"/>
    </source>
</evidence>
<evidence type="ECO:0000313" key="21">
    <source>
        <dbReference type="Proteomes" id="UP000535543"/>
    </source>
</evidence>
<dbReference type="Pfam" id="PF00580">
    <property type="entry name" value="UvrD-helicase"/>
    <property type="match status" value="1"/>
</dbReference>
<sequence>MKFELTGELPKGTTILEASAGTGKTYAIVGLATRYVAEGVADLSQLLLVTFSIAATNELRERTRERLTRTEAALADPIIAAASDDELVAYLAQGGPDKTATHRRRLRKALSDFDAATIATTHSFCQRMLDALGIAGEREPHANFVESIDDLVSEVVDDLYIRNFSGPVPPLLSVDQARGVARAALVDRHALLAPDSPSNTEAGQRVAFATAVRAEVERRKRATSTRDFDDLLVLLRDRLTDAEHGDAACERVRERYRVVLVDEFQDTDPIQWDILRRAFHGTTTLVLVGDPKQAIYAFRGAEVSSYLAAAKVADNHLELTTNWRSDAGLIEALDHLYGGAALGDSAIVVHPVTASITESRVPTLKPLRLRHVPRAGSGRLGSSGFPTVEALRKRVADDVAADIVALLDSGALLEVDGIARPVQPRDIAVLVRRLTHLDFVVDALDRAGIPSVLASGTSVFATEGAVEWLRVLAALVQPHRSDCVRLAALTPLLGYTAAQLDSGGDDVVAEVSGELREWAGLFAESGFAALFERLSSHTRLDARLLATESGERLLTDLRHVAYLCNRACVEESLGLTALTRWLTERIKDPAPSGIRDRTRRLDSEAAAVHIATIHSSKGLEFPIVYVPFGWDAAKNPTPSSILCHDDEGNRILDVGGQYGPGYRERQRRNGIEEAGEELRLLYVALTRAMCQVVAWWAPAHSTALSPLHRLLLGRMPGVAEPESRIVVPEDATAERKLTAWGATAGEVIAVEPVGTPTAPVVWQPERAARTELAAAQFDRTLDPEWRRTSYSALTRSVHETPQVGSEVERPEKTDEPEEEPLVELSPGGLPSPLNGFPAGAAFGTLVHEVLESVDTSTTDLASELVTRCTEVVALRLADIDPAALGAALLPVMDTPLGFGTLGAIATRDRLAELDFELPLAGGDTPAATVVTLQRVAELLRKHLPADDALAPYADLLHTVESTPLRGFLSGSIDAVLRVGGPRFVVVDYKTNRLGQGDLTVEHYTRARMAEEMLRAHYPLQALLYAVALHRYLRWRLPGYDPASHLGGVQYLFVRGMVGPETPPGCGVFDWNPPATLVVELSDLLAGS</sequence>
<dbReference type="AlphaFoldDB" id="A0A848K839"/>
<dbReference type="SUPFAM" id="SSF52980">
    <property type="entry name" value="Restriction endonuclease-like"/>
    <property type="match status" value="1"/>
</dbReference>
<dbReference type="SUPFAM" id="SSF52540">
    <property type="entry name" value="P-loop containing nucleoside triphosphate hydrolases"/>
    <property type="match status" value="1"/>
</dbReference>
<keyword evidence="12 15" id="KW-0413">Isomerase</keyword>
<feature type="region of interest" description="Disordered" evidence="17">
    <location>
        <begin position="796"/>
        <end position="826"/>
    </location>
</feature>
<feature type="region of interest" description="DNA-binding and helicase activity, interacts with RecC" evidence="15">
    <location>
        <begin position="1"/>
        <end position="758"/>
    </location>
</feature>
<dbReference type="Proteomes" id="UP000535543">
    <property type="component" value="Unassembled WGS sequence"/>
</dbReference>
<keyword evidence="4 15" id="KW-0227">DNA damage</keyword>
<keyword evidence="5 15" id="KW-0378">Hydrolase</keyword>
<comment type="caution">
    <text evidence="20">The sequence shown here is derived from an EMBL/GenBank/DDBJ whole genome shotgun (WGS) entry which is preliminary data.</text>
</comment>
<comment type="catalytic activity">
    <reaction evidence="14 15">
        <text>ATP + H2O = ADP + phosphate + H(+)</text>
        <dbReference type="Rhea" id="RHEA:13065"/>
        <dbReference type="ChEBI" id="CHEBI:15377"/>
        <dbReference type="ChEBI" id="CHEBI:15378"/>
        <dbReference type="ChEBI" id="CHEBI:30616"/>
        <dbReference type="ChEBI" id="CHEBI:43474"/>
        <dbReference type="ChEBI" id="CHEBI:456216"/>
        <dbReference type="EC" id="5.6.2.4"/>
    </reaction>
</comment>
<evidence type="ECO:0000256" key="4">
    <source>
        <dbReference type="ARBA" id="ARBA00022763"/>
    </source>
</evidence>
<dbReference type="GO" id="GO:0005524">
    <property type="term" value="F:ATP binding"/>
    <property type="evidence" value="ECO:0007669"/>
    <property type="project" value="UniProtKB-UniRule"/>
</dbReference>
<gene>
    <name evidence="15" type="primary">recB</name>
    <name evidence="20" type="ORF">FGL95_05580</name>
</gene>
<keyword evidence="9 15" id="KW-0460">Magnesium</keyword>
<evidence type="ECO:0000256" key="2">
    <source>
        <dbReference type="ARBA" id="ARBA00022723"/>
    </source>
</evidence>
<comment type="similarity">
    <text evidence="15">Belongs to the helicase family. UvrD subfamily.</text>
</comment>
<comment type="catalytic activity">
    <reaction evidence="13 15">
        <text>Couples ATP hydrolysis with the unwinding of duplex DNA by translocating in the 3'-5' direction.</text>
        <dbReference type="EC" id="5.6.2.4"/>
    </reaction>
</comment>
<dbReference type="EC" id="5.6.2.4" evidence="15"/>
<dbReference type="InterPro" id="IPR011335">
    <property type="entry name" value="Restrct_endonuc-II-like"/>
</dbReference>
<feature type="region of interest" description="Nuclease activity, interacts with RecD and RecA" evidence="15">
    <location>
        <begin position="784"/>
        <end position="1087"/>
    </location>
</feature>
<dbReference type="EMBL" id="VCQU01000001">
    <property type="protein sequence ID" value="NMN94509.1"/>
    <property type="molecule type" value="Genomic_DNA"/>
</dbReference>
<evidence type="ECO:0000259" key="18">
    <source>
        <dbReference type="PROSITE" id="PS51198"/>
    </source>
</evidence>
<keyword evidence="6 15" id="KW-0347">Helicase</keyword>
<evidence type="ECO:0000256" key="13">
    <source>
        <dbReference type="ARBA" id="ARBA00034617"/>
    </source>
</evidence>
<feature type="binding site" evidence="16">
    <location>
        <begin position="18"/>
        <end position="25"/>
    </location>
    <ligand>
        <name>ATP</name>
        <dbReference type="ChEBI" id="CHEBI:30616"/>
    </ligand>
</feature>
<dbReference type="PANTHER" id="PTHR11070:SF23">
    <property type="entry name" value="RECBCD ENZYME SUBUNIT RECB"/>
    <property type="match status" value="1"/>
</dbReference>
<dbReference type="InterPro" id="IPR014017">
    <property type="entry name" value="DNA_helicase_UvrD-like_C"/>
</dbReference>
<feature type="binding site" evidence="15">
    <location>
        <position position="987"/>
    </location>
    <ligand>
        <name>Mg(2+)</name>
        <dbReference type="ChEBI" id="CHEBI:18420"/>
    </ligand>
</feature>
<keyword evidence="11 15" id="KW-0234">DNA repair</keyword>
<dbReference type="GO" id="GO:0000287">
    <property type="term" value="F:magnesium ion binding"/>
    <property type="evidence" value="ECO:0007669"/>
    <property type="project" value="UniProtKB-UniRule"/>
</dbReference>
<evidence type="ECO:0000256" key="10">
    <source>
        <dbReference type="ARBA" id="ARBA00023125"/>
    </source>
</evidence>
<evidence type="ECO:0000256" key="15">
    <source>
        <dbReference type="HAMAP-Rule" id="MF_01485"/>
    </source>
</evidence>
<proteinExistence type="inferred from homology"/>
<comment type="domain">
    <text evidence="15">The C-terminal domain has nuclease activity and interacts with RecD. It interacts with RecA, facilitating its loading onto ssDNA.</text>
</comment>
<dbReference type="Pfam" id="PF13361">
    <property type="entry name" value="UvrD_C"/>
    <property type="match status" value="1"/>
</dbReference>
<dbReference type="GO" id="GO:0003677">
    <property type="term" value="F:DNA binding"/>
    <property type="evidence" value="ECO:0007669"/>
    <property type="project" value="UniProtKB-UniRule"/>
</dbReference>
<evidence type="ECO:0000256" key="3">
    <source>
        <dbReference type="ARBA" id="ARBA00022741"/>
    </source>
</evidence>